<proteinExistence type="predicted"/>
<dbReference type="RefSeq" id="WP_161919525.1">
    <property type="nucleotide sequence ID" value="NZ_JAACYS010000007.1"/>
</dbReference>
<dbReference type="EMBL" id="JAACYS010000007">
    <property type="protein sequence ID" value="NCU16686.1"/>
    <property type="molecule type" value="Genomic_DNA"/>
</dbReference>
<evidence type="ECO:0000259" key="2">
    <source>
        <dbReference type="Pfam" id="PF13032"/>
    </source>
</evidence>
<feature type="domain" description="Prokaryotic pPIWI-RE MID" evidence="4">
    <location>
        <begin position="466"/>
        <end position="583"/>
    </location>
</feature>
<evidence type="ECO:0000259" key="4">
    <source>
        <dbReference type="Pfam" id="PF18157"/>
    </source>
</evidence>
<dbReference type="Pfam" id="PF13032">
    <property type="entry name" value="RNaseH_pPIWI_RE"/>
    <property type="match status" value="1"/>
</dbReference>
<evidence type="ECO:0000256" key="1">
    <source>
        <dbReference type="SAM" id="Coils"/>
    </source>
</evidence>
<feature type="coiled-coil region" evidence="1">
    <location>
        <begin position="524"/>
        <end position="558"/>
    </location>
</feature>
<evidence type="ECO:0000259" key="3">
    <source>
        <dbReference type="Pfam" id="PF13111"/>
    </source>
</evidence>
<dbReference type="InterPro" id="IPR024996">
    <property type="entry name" value="RNaseH_pPIWI_RE"/>
</dbReference>
<accession>A0ABX0A2D9</accession>
<reference evidence="5 6" key="1">
    <citation type="submission" date="2020-01" db="EMBL/GenBank/DDBJ databases">
        <title>A novel Bacillus sp. from Pasinler.</title>
        <authorList>
            <person name="Adiguzel A."/>
            <person name="Ay H."/>
            <person name="Baltaci M.O."/>
        </authorList>
    </citation>
    <scope>NUCLEOTIDE SEQUENCE [LARGE SCALE GENOMIC DNA]</scope>
    <source>
        <strain evidence="5 6">P1</strain>
    </source>
</reference>
<keyword evidence="6" id="KW-1185">Reference proteome</keyword>
<dbReference type="InterPro" id="IPR040496">
    <property type="entry name" value="MID_pPIWI_RE"/>
</dbReference>
<sequence>MTNYRSYIKPMMIEINQTIKDTIYYLSLPKVIKEKWIELERKSRATYNPKYYLPTKTLEEQLCTFLNGVINMNPVSETTDDTKWLVSFKNINVNIVVNCFKIWVQEFYINGALNWDYKRKNGEDDSVRKLANELLALLTIENFDRTITEEITLFHEGKAIDKVSFKLYPLRLVNESMGKSIMFNGIETKLLYSSSNELTTDTKDFHHKNDYFSYVIKLSVQTLPPENKAYLVVDVSTRRWISKNEKGKVPYLPNNKNCYIRVSNNRLQVMQTEYDKNRKENVWRSVDFAVFKESHPFNDIPSFTDVLTQPENFNFGKIGDVLIPYEEGLNGINTSVDSGVAFVDRDTAFNFILDQVHLLDQINSNVQAFHVKKIAQNKKIDFESKSDGGINSTVFMEQLEKALHGEKLTIEIYAKGEMRKSLLNQLHKYFKDNTKHEIVCCDDVFINELQKTEMSKKENIPGFEKRVAEITRRLAFVTTPTLAIIAIHDEQNYKKSDYSINVDPKDAIRAGFATTGRLTQFITFEKFENEVQRIRESDEKYEIKKRRAEENGQKLQARSKTDRINQAVNGAILDGFRQLGVVFNYEKNKHLRGKKIVGVHVCNFKKTKYGTIPPFPIIVTYDVDRSQIMVYSDLIDKVDVPYWKGILTLSKLAAERDILNIRKSISSTTVYRRLERIINKDDKDVLIIFDANRPTRNLIKGISNSKIAEAEKNEFNQIEKMLITEDRLIDFSEVEKQVSVVRIRRNDEVSSYIPMTNESDQNKYKQVSGIYKYEHVYYSIDGRPQHESKVYNKETSKSNSPKSFSHRNMVELYPIYVSGDKETHEKNEIIAIGIVDLLRNASIQFTAQKTVLPLPLHLAVKMVEYIT</sequence>
<evidence type="ECO:0000313" key="6">
    <source>
        <dbReference type="Proteomes" id="UP000743899"/>
    </source>
</evidence>
<evidence type="ECO:0000313" key="5">
    <source>
        <dbReference type="EMBL" id="NCU16686.1"/>
    </source>
</evidence>
<dbReference type="Pfam" id="PF18157">
    <property type="entry name" value="MID_pPIWI_RE"/>
    <property type="match status" value="1"/>
</dbReference>
<feature type="domain" description="pPIWI-RE module N-terminal" evidence="3">
    <location>
        <begin position="18"/>
        <end position="352"/>
    </location>
</feature>
<organism evidence="5 6">
    <name type="scientific">Pallidibacillus pasinlerensis</name>
    <dbReference type="NCBI Taxonomy" id="2703818"/>
    <lineage>
        <taxon>Bacteria</taxon>
        <taxon>Bacillati</taxon>
        <taxon>Bacillota</taxon>
        <taxon>Bacilli</taxon>
        <taxon>Bacillales</taxon>
        <taxon>Bacillaceae</taxon>
        <taxon>Pallidibacillus</taxon>
    </lineage>
</organism>
<feature type="domain" description="pPIWI-RE RNaseH" evidence="2">
    <location>
        <begin position="615"/>
        <end position="867"/>
    </location>
</feature>
<keyword evidence="1" id="KW-0175">Coiled coil</keyword>
<comment type="caution">
    <text evidence="5">The sequence shown here is derived from an EMBL/GenBank/DDBJ whole genome shotgun (WGS) entry which is preliminary data.</text>
</comment>
<name>A0ABX0A2D9_9BACI</name>
<gene>
    <name evidence="5" type="ORF">GW534_02720</name>
</gene>
<dbReference type="InterPro" id="IPR025085">
    <property type="entry name" value="pPIWI_RE_X"/>
</dbReference>
<dbReference type="Pfam" id="PF13111">
    <property type="entry name" value="pPIWI_RE_X"/>
    <property type="match status" value="1"/>
</dbReference>
<dbReference type="Proteomes" id="UP000743899">
    <property type="component" value="Unassembled WGS sequence"/>
</dbReference>
<protein>
    <submittedName>
        <fullName evidence="5">RNAseH domain-containing protein</fullName>
    </submittedName>
</protein>